<keyword evidence="3" id="KW-1185">Reference proteome</keyword>
<dbReference type="InterPro" id="IPR006640">
    <property type="entry name" value="SprT-like_domain"/>
</dbReference>
<sequence>MKSCLPERINALTCELPDKWQERLVSGDDSVYKAVVELQVQRCLAHARRYWPSLPTPDIRFDLKGRSAGQAHFGHRALRFNCIMLAAQPRAFIEEVVPHEMAHWVDVLGVASKGKPHGPVWRWLMVHLYGRQPRVTHRFDTTISTPTPWHYGCHCTEGHWLTVRRHRRIERGYAYRCRRCGQQLRLLGCEPKA</sequence>
<dbReference type="EMBL" id="AP018933">
    <property type="protein sequence ID" value="BBG29924.1"/>
    <property type="molecule type" value="Genomic_DNA"/>
</dbReference>
<evidence type="ECO:0000313" key="3">
    <source>
        <dbReference type="Proteomes" id="UP000267342"/>
    </source>
</evidence>
<gene>
    <name evidence="2" type="ORF">ZBT109_1163</name>
</gene>
<dbReference type="OrthoDB" id="267364at2"/>
<reference evidence="2 3" key="1">
    <citation type="submission" date="2018-09" db="EMBL/GenBank/DDBJ databases">
        <title>Zymobacter palmae IAM14233 (=T109) whole genome analysis.</title>
        <authorList>
            <person name="Yanase H."/>
        </authorList>
    </citation>
    <scope>NUCLEOTIDE SEQUENCE [LARGE SCALE GENOMIC DNA]</scope>
    <source>
        <strain evidence="2 3">IAM14233</strain>
    </source>
</reference>
<evidence type="ECO:0000313" key="2">
    <source>
        <dbReference type="EMBL" id="BBG29924.1"/>
    </source>
</evidence>
<dbReference type="Pfam" id="PF10263">
    <property type="entry name" value="SprT-like"/>
    <property type="match status" value="1"/>
</dbReference>
<dbReference type="STRING" id="1123510.GCA_000620025_01445"/>
<dbReference type="GO" id="GO:0006950">
    <property type="term" value="P:response to stress"/>
    <property type="evidence" value="ECO:0007669"/>
    <property type="project" value="UniProtKB-ARBA"/>
</dbReference>
<dbReference type="SMART" id="SM00731">
    <property type="entry name" value="SprT"/>
    <property type="match status" value="1"/>
</dbReference>
<proteinExistence type="predicted"/>
<dbReference type="RefSeq" id="WP_084261761.1">
    <property type="nucleotide sequence ID" value="NZ_AP018933.1"/>
</dbReference>
<dbReference type="PANTHER" id="PTHR38773">
    <property type="entry name" value="PROTEIN SPRT"/>
    <property type="match status" value="1"/>
</dbReference>
<feature type="domain" description="SprT-like" evidence="1">
    <location>
        <begin position="36"/>
        <end position="187"/>
    </location>
</feature>
<accession>A0A348HE72</accession>
<protein>
    <submittedName>
        <fullName evidence="2">Uncharacterized protein conserved in bacteria</fullName>
    </submittedName>
</protein>
<organism evidence="2 3">
    <name type="scientific">Zymobacter palmae</name>
    <dbReference type="NCBI Taxonomy" id="33074"/>
    <lineage>
        <taxon>Bacteria</taxon>
        <taxon>Pseudomonadati</taxon>
        <taxon>Pseudomonadota</taxon>
        <taxon>Gammaproteobacteria</taxon>
        <taxon>Oceanospirillales</taxon>
        <taxon>Halomonadaceae</taxon>
        <taxon>Zymobacter group</taxon>
        <taxon>Zymobacter</taxon>
    </lineage>
</organism>
<dbReference type="Proteomes" id="UP000267342">
    <property type="component" value="Chromosome"/>
</dbReference>
<name>A0A348HE72_9GAMM</name>
<evidence type="ECO:0000259" key="1">
    <source>
        <dbReference type="SMART" id="SM00731"/>
    </source>
</evidence>
<dbReference type="AlphaFoldDB" id="A0A348HE72"/>
<dbReference type="KEGG" id="zpl:ZBT109_1163"/>
<dbReference type="PANTHER" id="PTHR38773:SF1">
    <property type="entry name" value="PROTEIN SPRT"/>
    <property type="match status" value="1"/>
</dbReference>